<keyword evidence="1" id="KW-0472">Membrane</keyword>
<feature type="transmembrane region" description="Helical" evidence="1">
    <location>
        <begin position="147"/>
        <end position="170"/>
    </location>
</feature>
<dbReference type="EMBL" id="QRMS01000003">
    <property type="protein sequence ID" value="RHJ87322.1"/>
    <property type="molecule type" value="Genomic_DNA"/>
</dbReference>
<feature type="transmembrane region" description="Helical" evidence="1">
    <location>
        <begin position="205"/>
        <end position="226"/>
    </location>
</feature>
<feature type="transmembrane region" description="Helical" evidence="1">
    <location>
        <begin position="21"/>
        <end position="41"/>
    </location>
</feature>
<organism evidence="2 3">
    <name type="scientific">Emergencia timonensis</name>
    <dbReference type="NCBI Taxonomy" id="1776384"/>
    <lineage>
        <taxon>Bacteria</taxon>
        <taxon>Bacillati</taxon>
        <taxon>Bacillota</taxon>
        <taxon>Clostridia</taxon>
        <taxon>Peptostreptococcales</taxon>
        <taxon>Anaerovoracaceae</taxon>
        <taxon>Emergencia</taxon>
    </lineage>
</organism>
<evidence type="ECO:0000313" key="2">
    <source>
        <dbReference type="EMBL" id="RHJ87322.1"/>
    </source>
</evidence>
<evidence type="ECO:0000256" key="1">
    <source>
        <dbReference type="SAM" id="Phobius"/>
    </source>
</evidence>
<dbReference type="GeneID" id="83003194"/>
<reference evidence="2 3" key="1">
    <citation type="submission" date="2018-08" db="EMBL/GenBank/DDBJ databases">
        <title>A genome reference for cultivated species of the human gut microbiota.</title>
        <authorList>
            <person name="Zou Y."/>
            <person name="Xue W."/>
            <person name="Luo G."/>
        </authorList>
    </citation>
    <scope>NUCLEOTIDE SEQUENCE [LARGE SCALE GENOMIC DNA]</scope>
    <source>
        <strain evidence="2 3">AM07-24</strain>
    </source>
</reference>
<keyword evidence="3" id="KW-1185">Reference proteome</keyword>
<feature type="transmembrane region" description="Helical" evidence="1">
    <location>
        <begin position="47"/>
        <end position="67"/>
    </location>
</feature>
<feature type="transmembrane region" description="Helical" evidence="1">
    <location>
        <begin position="182"/>
        <end position="199"/>
    </location>
</feature>
<proteinExistence type="predicted"/>
<dbReference type="RefSeq" id="WP_067534200.1">
    <property type="nucleotide sequence ID" value="NZ_AP025567.1"/>
</dbReference>
<dbReference type="Proteomes" id="UP000284841">
    <property type="component" value="Unassembled WGS sequence"/>
</dbReference>
<sequence>MKSSGNTYYDKMHRLGKFVTVGSILVFCGVPLVVCLYYGIMPKIGDLLLAAGGLCAIFIPTGVAEAFGEIPVMGSSYYVANVTGNILNLKLPAALNALKVANVKSGTEAADAITGLAVAVSSLVTLVMLLLGMLLMTPLEPFLSSPAVSTAAGYVLPALFGCLVLSFLSNDVGGGVIVKKRLLAAIFPFALCIILYLIIPDYYDLGQGFVMVICIPIVYVITKIMYKKGIITVEMPEEEKKTEEEHA</sequence>
<name>A0A415E101_9FIRM</name>
<evidence type="ECO:0000313" key="3">
    <source>
        <dbReference type="Proteomes" id="UP000284841"/>
    </source>
</evidence>
<protein>
    <submittedName>
        <fullName evidence="2">Uncharacterized protein</fullName>
    </submittedName>
</protein>
<feature type="transmembrane region" description="Helical" evidence="1">
    <location>
        <begin position="112"/>
        <end position="135"/>
    </location>
</feature>
<keyword evidence="1" id="KW-0812">Transmembrane</keyword>
<accession>A0A415E101</accession>
<gene>
    <name evidence="2" type="ORF">DW099_11525</name>
</gene>
<dbReference type="OrthoDB" id="2052735at2"/>
<keyword evidence="1" id="KW-1133">Transmembrane helix</keyword>
<comment type="caution">
    <text evidence="2">The sequence shown here is derived from an EMBL/GenBank/DDBJ whole genome shotgun (WGS) entry which is preliminary data.</text>
</comment>
<dbReference type="STRING" id="1776384.GCA_900086585_00795"/>
<dbReference type="AlphaFoldDB" id="A0A415E101"/>